<dbReference type="InterPro" id="IPR006598">
    <property type="entry name" value="CAP10"/>
</dbReference>
<reference evidence="6" key="1">
    <citation type="journal article" date="2023" name="Science">
        <title>Genome structures resolve the early diversification of teleost fishes.</title>
        <authorList>
            <person name="Parey E."/>
            <person name="Louis A."/>
            <person name="Montfort J."/>
            <person name="Bouchez O."/>
            <person name="Roques C."/>
            <person name="Iampietro C."/>
            <person name="Lluch J."/>
            <person name="Castinel A."/>
            <person name="Donnadieu C."/>
            <person name="Desvignes T."/>
            <person name="Floi Bucao C."/>
            <person name="Jouanno E."/>
            <person name="Wen M."/>
            <person name="Mejri S."/>
            <person name="Dirks R."/>
            <person name="Jansen H."/>
            <person name="Henkel C."/>
            <person name="Chen W.J."/>
            <person name="Zahm M."/>
            <person name="Cabau C."/>
            <person name="Klopp C."/>
            <person name="Thompson A.W."/>
            <person name="Robinson-Rechavi M."/>
            <person name="Braasch I."/>
            <person name="Lecointre G."/>
            <person name="Bobe J."/>
            <person name="Postlethwait J.H."/>
            <person name="Berthelot C."/>
            <person name="Roest Crollius H."/>
            <person name="Guiguen Y."/>
        </authorList>
    </citation>
    <scope>NUCLEOTIDE SEQUENCE</scope>
    <source>
        <strain evidence="6">Concon-B</strain>
    </source>
</reference>
<dbReference type="Proteomes" id="UP001152803">
    <property type="component" value="Unassembled WGS sequence"/>
</dbReference>
<dbReference type="GO" id="GO:0006493">
    <property type="term" value="P:protein O-linked glycosylation"/>
    <property type="evidence" value="ECO:0007669"/>
    <property type="project" value="TreeGrafter"/>
</dbReference>
<evidence type="ECO:0000313" key="7">
    <source>
        <dbReference type="Proteomes" id="UP001152803"/>
    </source>
</evidence>
<feature type="chain" id="PRO_5040455082" description="Glycosyl transferase CAP10 domain-containing protein" evidence="4">
    <location>
        <begin position="27"/>
        <end position="666"/>
    </location>
</feature>
<dbReference type="Pfam" id="PF02466">
    <property type="entry name" value="Tim17"/>
    <property type="match status" value="1"/>
</dbReference>
<evidence type="ECO:0000256" key="2">
    <source>
        <dbReference type="ARBA" id="ARBA00022679"/>
    </source>
</evidence>
<dbReference type="AlphaFoldDB" id="A0A9Q1DUZ2"/>
<evidence type="ECO:0000313" key="6">
    <source>
        <dbReference type="EMBL" id="KAJ8282263.1"/>
    </source>
</evidence>
<dbReference type="EMBL" id="JAFJMO010000003">
    <property type="protein sequence ID" value="KAJ8282263.1"/>
    <property type="molecule type" value="Genomic_DNA"/>
</dbReference>
<dbReference type="PANTHER" id="PTHR12203">
    <property type="entry name" value="KDEL LYS-ASP-GLU-LEU CONTAINING - RELATED"/>
    <property type="match status" value="1"/>
</dbReference>
<dbReference type="Pfam" id="PF05686">
    <property type="entry name" value="Glyco_transf_90"/>
    <property type="match status" value="1"/>
</dbReference>
<keyword evidence="7" id="KW-1185">Reference proteome</keyword>
<dbReference type="GO" id="GO:0035251">
    <property type="term" value="F:UDP-glucosyltransferase activity"/>
    <property type="evidence" value="ECO:0007669"/>
    <property type="project" value="TreeGrafter"/>
</dbReference>
<comment type="similarity">
    <text evidence="1">Belongs to the glycosyltransferase 90 family.</text>
</comment>
<dbReference type="OrthoDB" id="202415at2759"/>
<keyword evidence="4" id="KW-0732">Signal</keyword>
<comment type="caution">
    <text evidence="6">The sequence shown here is derived from an EMBL/GenBank/DDBJ whole genome shotgun (WGS) entry which is preliminary data.</text>
</comment>
<sequence length="666" mass="76830">MEAFAWLTLLLPVLTLHFCGVSFSVAETGGRWEKYIGKITQATRTYRPCSPHNCSCHLRVLQDDLWTFRDGVSEEVMGDTVRRGVGTHYQVIEHKLYREQSCMFPARCGGVEHFILQVMDRLPDVEMVINVRDYPQVPHWVQPVLPVFSFSKTPDYQDIMYPAWTFWEGGPAVWPIYPTGLGRWDLMRDDLKKSATKWPWGKKESRGFFRGSRTSPERDPLILLSREAPELVDAEYTKNQAWKSEKDTLGKPPAKEIPLVDHCRYKYLFNFRGVAASFRFKHLFLCGSLVFHVGEEWLEFFYPQLRPWVHYIPVKQDLSDLRELLQFVKENDDIAQEVAKRGQDFILEHLRMEDVSCYWEKLLTKFSHLLKYRPKRRPGAEQVKGTFCKTEKAVMHNAFHMATRTLAPRRTVPDSTRVPASFPLIVGKPHLPETGWGRIRDLFDRNEMQQYPEEVTNVLKSGLMAAVVGMLYGGMPAARHARQRFIEQSQAEIYRSRVEAVRSAHNAAIRGFVRFGWRWSWRVAAFVTLFNTVSTGMTVYRDKHAISHFVAAGAFTGAMFRLNMGLAAMLAGTTIGAFLGLPAGGFIMAMQKLTGETILERRRRERKELYDLKMAEWNTRLQVTEELIGEMVATGQKHDFESDLQKIEELLSLPRNEDSVRDSDSQ</sequence>
<proteinExistence type="inferred from homology"/>
<protein>
    <recommendedName>
        <fullName evidence="5">Glycosyl transferase CAP10 domain-containing protein</fullName>
    </recommendedName>
</protein>
<name>A0A9Q1DUZ2_CONCO</name>
<dbReference type="GO" id="GO:0045747">
    <property type="term" value="P:positive regulation of Notch signaling pathway"/>
    <property type="evidence" value="ECO:0007669"/>
    <property type="project" value="TreeGrafter"/>
</dbReference>
<evidence type="ECO:0000256" key="4">
    <source>
        <dbReference type="SAM" id="SignalP"/>
    </source>
</evidence>
<evidence type="ECO:0000256" key="1">
    <source>
        <dbReference type="ARBA" id="ARBA00010118"/>
    </source>
</evidence>
<keyword evidence="3" id="KW-0812">Transmembrane</keyword>
<keyword evidence="3" id="KW-1133">Transmembrane helix</keyword>
<keyword evidence="2" id="KW-0808">Transferase</keyword>
<dbReference type="GO" id="GO:0035252">
    <property type="term" value="F:UDP-xylosyltransferase activity"/>
    <property type="evidence" value="ECO:0007669"/>
    <property type="project" value="TreeGrafter"/>
</dbReference>
<evidence type="ECO:0000256" key="3">
    <source>
        <dbReference type="SAM" id="Phobius"/>
    </source>
</evidence>
<dbReference type="InterPro" id="IPR051091">
    <property type="entry name" value="O-Glucosyltr/Glycosyltrsf_90"/>
</dbReference>
<gene>
    <name evidence="6" type="ORF">COCON_G00047820</name>
</gene>
<dbReference type="PANTHER" id="PTHR12203:SF35">
    <property type="entry name" value="PROTEIN O-GLUCOSYLTRANSFERASE 1"/>
    <property type="match status" value="1"/>
</dbReference>
<organism evidence="6 7">
    <name type="scientific">Conger conger</name>
    <name type="common">Conger eel</name>
    <name type="synonym">Muraena conger</name>
    <dbReference type="NCBI Taxonomy" id="82655"/>
    <lineage>
        <taxon>Eukaryota</taxon>
        <taxon>Metazoa</taxon>
        <taxon>Chordata</taxon>
        <taxon>Craniata</taxon>
        <taxon>Vertebrata</taxon>
        <taxon>Euteleostomi</taxon>
        <taxon>Actinopterygii</taxon>
        <taxon>Neopterygii</taxon>
        <taxon>Teleostei</taxon>
        <taxon>Anguilliformes</taxon>
        <taxon>Congridae</taxon>
        <taxon>Conger</taxon>
    </lineage>
</organism>
<feature type="signal peptide" evidence="4">
    <location>
        <begin position="1"/>
        <end position="26"/>
    </location>
</feature>
<dbReference type="GO" id="GO:0012505">
    <property type="term" value="C:endomembrane system"/>
    <property type="evidence" value="ECO:0007669"/>
    <property type="project" value="TreeGrafter"/>
</dbReference>
<accession>A0A9Q1DUZ2</accession>
<keyword evidence="3" id="KW-0472">Membrane</keyword>
<feature type="domain" description="Glycosyl transferase CAP10" evidence="5">
    <location>
        <begin position="121"/>
        <end position="373"/>
    </location>
</feature>
<evidence type="ECO:0000259" key="5">
    <source>
        <dbReference type="SMART" id="SM00672"/>
    </source>
</evidence>
<feature type="transmembrane region" description="Helical" evidence="3">
    <location>
        <begin position="560"/>
        <end position="581"/>
    </location>
</feature>
<dbReference type="SMART" id="SM00672">
    <property type="entry name" value="CAP10"/>
    <property type="match status" value="1"/>
</dbReference>